<comment type="caution">
    <text evidence="1">The sequence shown here is derived from an EMBL/GenBank/DDBJ whole genome shotgun (WGS) entry which is preliminary data.</text>
</comment>
<gene>
    <name evidence="1" type="ORF">DPEC_G00339910</name>
</gene>
<dbReference type="Proteomes" id="UP001157502">
    <property type="component" value="Chromosome 34"/>
</dbReference>
<dbReference type="EMBL" id="CM055761">
    <property type="protein sequence ID" value="KAJ7986440.1"/>
    <property type="molecule type" value="Genomic_DNA"/>
</dbReference>
<organism evidence="1 2">
    <name type="scientific">Dallia pectoralis</name>
    <name type="common">Alaska blackfish</name>
    <dbReference type="NCBI Taxonomy" id="75939"/>
    <lineage>
        <taxon>Eukaryota</taxon>
        <taxon>Metazoa</taxon>
        <taxon>Chordata</taxon>
        <taxon>Craniata</taxon>
        <taxon>Vertebrata</taxon>
        <taxon>Euteleostomi</taxon>
        <taxon>Actinopterygii</taxon>
        <taxon>Neopterygii</taxon>
        <taxon>Teleostei</taxon>
        <taxon>Protacanthopterygii</taxon>
        <taxon>Esociformes</taxon>
        <taxon>Umbridae</taxon>
        <taxon>Dallia</taxon>
    </lineage>
</organism>
<proteinExistence type="predicted"/>
<keyword evidence="2" id="KW-1185">Reference proteome</keyword>
<evidence type="ECO:0000313" key="2">
    <source>
        <dbReference type="Proteomes" id="UP001157502"/>
    </source>
</evidence>
<sequence>MRDKVGGVLLKRTSYAFPALVSTQKCTFAEGTQNMTARAESLKSHGAVKHTGCQSITTGSLAMKATSGETYDTGRGRSGPPGRKRNPTTVCGTELAVIG</sequence>
<accession>A0ACC2F4Z0</accession>
<reference evidence="1" key="1">
    <citation type="submission" date="2021-05" db="EMBL/GenBank/DDBJ databases">
        <authorList>
            <person name="Pan Q."/>
            <person name="Jouanno E."/>
            <person name="Zahm M."/>
            <person name="Klopp C."/>
            <person name="Cabau C."/>
            <person name="Louis A."/>
            <person name="Berthelot C."/>
            <person name="Parey E."/>
            <person name="Roest Crollius H."/>
            <person name="Montfort J."/>
            <person name="Robinson-Rechavi M."/>
            <person name="Bouchez O."/>
            <person name="Lampietro C."/>
            <person name="Lopez Roques C."/>
            <person name="Donnadieu C."/>
            <person name="Postlethwait J."/>
            <person name="Bobe J."/>
            <person name="Dillon D."/>
            <person name="Chandos A."/>
            <person name="von Hippel F."/>
            <person name="Guiguen Y."/>
        </authorList>
    </citation>
    <scope>NUCLEOTIDE SEQUENCE</scope>
    <source>
        <strain evidence="1">YG-Jan2019</strain>
    </source>
</reference>
<name>A0ACC2F4Z0_DALPE</name>
<protein>
    <submittedName>
        <fullName evidence="1">Uncharacterized protein</fullName>
    </submittedName>
</protein>
<evidence type="ECO:0000313" key="1">
    <source>
        <dbReference type="EMBL" id="KAJ7986440.1"/>
    </source>
</evidence>